<evidence type="ECO:0000256" key="6">
    <source>
        <dbReference type="ARBA" id="ARBA00023018"/>
    </source>
</evidence>
<evidence type="ECO:0000256" key="11">
    <source>
        <dbReference type="SAM" id="MobiDB-lite"/>
    </source>
</evidence>
<evidence type="ECO:0000256" key="3">
    <source>
        <dbReference type="ARBA" id="ARBA00004552"/>
    </source>
</evidence>
<keyword evidence="5" id="KW-0963">Cytoplasm</keyword>
<keyword evidence="13" id="KW-1185">Reference proteome</keyword>
<evidence type="ECO:0000256" key="10">
    <source>
        <dbReference type="SAM" id="Coils"/>
    </source>
</evidence>
<evidence type="ECO:0000313" key="13">
    <source>
        <dbReference type="Proteomes" id="UP000886611"/>
    </source>
</evidence>
<dbReference type="GO" id="GO:0008360">
    <property type="term" value="P:regulation of cell shape"/>
    <property type="evidence" value="ECO:0007669"/>
    <property type="project" value="InterPro"/>
</dbReference>
<comment type="similarity">
    <text evidence="4">Belongs to the paralemmin family.</text>
</comment>
<dbReference type="Pfam" id="PF03285">
    <property type="entry name" value="Paralemmin"/>
    <property type="match status" value="2"/>
</dbReference>
<dbReference type="AlphaFoldDB" id="A0A8X7X616"/>
<keyword evidence="8" id="KW-0966">Cell projection</keyword>
<evidence type="ECO:0000256" key="1">
    <source>
        <dbReference type="ARBA" id="ARBA00004279"/>
    </source>
</evidence>
<feature type="compositionally biased region" description="Polar residues" evidence="11">
    <location>
        <begin position="102"/>
        <end position="111"/>
    </location>
</feature>
<dbReference type="PANTHER" id="PTHR46881:SF1">
    <property type="entry name" value="PALMDELPHIN"/>
    <property type="match status" value="1"/>
</dbReference>
<keyword evidence="7 10" id="KW-0175">Coiled coil</keyword>
<evidence type="ECO:0000256" key="4">
    <source>
        <dbReference type="ARBA" id="ARBA00005756"/>
    </source>
</evidence>
<keyword evidence="6" id="KW-0770">Synapse</keyword>
<dbReference type="InterPro" id="IPR004965">
    <property type="entry name" value="Paralemmin"/>
</dbReference>
<dbReference type="PANTHER" id="PTHR46881">
    <property type="entry name" value="PALMDELPHIN"/>
    <property type="match status" value="1"/>
</dbReference>
<feature type="compositionally biased region" description="Basic and acidic residues" evidence="11">
    <location>
        <begin position="673"/>
        <end position="691"/>
    </location>
</feature>
<organism evidence="12 13">
    <name type="scientific">Polypterus senegalus</name>
    <name type="common">Senegal bichir</name>
    <dbReference type="NCBI Taxonomy" id="55291"/>
    <lineage>
        <taxon>Eukaryota</taxon>
        <taxon>Metazoa</taxon>
        <taxon>Chordata</taxon>
        <taxon>Craniata</taxon>
        <taxon>Vertebrata</taxon>
        <taxon>Euteleostomi</taxon>
        <taxon>Actinopterygii</taxon>
        <taxon>Polypteriformes</taxon>
        <taxon>Polypteridae</taxon>
        <taxon>Polypterus</taxon>
    </lineage>
</organism>
<evidence type="ECO:0000256" key="7">
    <source>
        <dbReference type="ARBA" id="ARBA00023054"/>
    </source>
</evidence>
<feature type="non-terminal residue" evidence="12">
    <location>
        <position position="1"/>
    </location>
</feature>
<gene>
    <name evidence="12" type="primary">Palmd</name>
    <name evidence="12" type="ORF">GTO96_0008688</name>
</gene>
<evidence type="ECO:0000256" key="5">
    <source>
        <dbReference type="ARBA" id="ARBA00022490"/>
    </source>
</evidence>
<accession>A0A8X7X616</accession>
<evidence type="ECO:0000256" key="8">
    <source>
        <dbReference type="ARBA" id="ARBA00023273"/>
    </source>
</evidence>
<dbReference type="EMBL" id="JAATIS010004524">
    <property type="protein sequence ID" value="KAG2461539.1"/>
    <property type="molecule type" value="Genomic_DNA"/>
</dbReference>
<feature type="region of interest" description="Disordered" evidence="11">
    <location>
        <begin position="671"/>
        <end position="703"/>
    </location>
</feature>
<evidence type="ECO:0000256" key="9">
    <source>
        <dbReference type="ARBA" id="ARBA00040857"/>
    </source>
</evidence>
<comment type="caution">
    <text evidence="12">The sequence shown here is derived from an EMBL/GenBank/DDBJ whole genome shotgun (WGS) entry which is preliminary data.</text>
</comment>
<name>A0A8X7X616_POLSE</name>
<feature type="region of interest" description="Disordered" evidence="11">
    <location>
        <begin position="102"/>
        <end position="125"/>
    </location>
</feature>
<dbReference type="Proteomes" id="UP000886611">
    <property type="component" value="Unassembled WGS sequence"/>
</dbReference>
<feature type="coiled-coil region" evidence="10">
    <location>
        <begin position="1121"/>
        <end position="1148"/>
    </location>
</feature>
<evidence type="ECO:0000313" key="12">
    <source>
        <dbReference type="EMBL" id="KAG2461539.1"/>
    </source>
</evidence>
<feature type="non-terminal residue" evidence="12">
    <location>
        <position position="1231"/>
    </location>
</feature>
<dbReference type="GO" id="GO:0016020">
    <property type="term" value="C:membrane"/>
    <property type="evidence" value="ECO:0007669"/>
    <property type="project" value="InterPro"/>
</dbReference>
<comment type="subcellular location">
    <subcellularLocation>
        <location evidence="1">Cell projection</location>
        <location evidence="1">Dendrite</location>
    </subcellularLocation>
    <subcellularLocation>
        <location evidence="3">Cell projection</location>
        <location evidence="3">Dendritic spine</location>
    </subcellularLocation>
    <subcellularLocation>
        <location evidence="2">Cytoplasm</location>
    </subcellularLocation>
</comment>
<proteinExistence type="inferred from homology"/>
<evidence type="ECO:0000256" key="2">
    <source>
        <dbReference type="ARBA" id="ARBA00004496"/>
    </source>
</evidence>
<dbReference type="GO" id="GO:0005737">
    <property type="term" value="C:cytoplasm"/>
    <property type="evidence" value="ECO:0007669"/>
    <property type="project" value="TreeGrafter"/>
</dbReference>
<sequence length="1231" mass="138060">MENNEQAKRALFAMEINVEKDMKTGESQVLSASTVKADAFQEKGIKVYDDGRKSVYAISCDGEITDNGVQELTPAEVEELLRAATEKKSQFALEYHEPVFSSSYNRSSNPKKQNKEHVRSESNSPLASYGIVEKNMYTPVKSELHCNDSIHLQDDFEHSYSIPYGQALNHYSTHEHEEHESQVIHNNENILINDDKPCVEDSLEPTLFSYHGQRENHHAALFVNSHYNNGQSSLVNKGTECNILHTSSTFDCEEPVTMIFMGYQNVNDETDLNKEVGFEGAIRAELVVIGDDYDDIEGEVQLSYHPEGQLSKIYKPGINPKSNHHQTTSEINWNMNNQSHQKNVIPVNEQKLPLCHGPHHSLSGQMAKDSTDDPSMTGVLVGVCKKIKQDNPNAPSEDISTEHYDTDAPAVIQRSRVFGTDQNSRNEVKQAASASLLKEQEQKYFPDTVAMETNQAFSGTTELDEHPDPVDAGSPEGNCILEESQQDHYHTELRKGEKKNSDINKDALNKASHTVVYTPEGHESTTKELTEVTLEEAAFYAELDLDEVQENDSVSSSESASISSAESIYETHPASAAPPLIVQVTETCQPVEDSDCVITAIHIVTEESKMRCDTEKQQPSNTSRRDASKTNLCEVVQSERLAFQVGVTPNSTFLLKNENVFDSHKNIIKAHQHKEGISESDTKNDQRDIGEAHPNPHGPLNDKNENALHVLQVHTSHQDSLVGEQINATDKFSAVLDDHHPTPSKTMRNPCKKIPKDYCVIEESTNANVDTKHVDFQFARKQWLLMEQLTKTQSSNRAGIAPQKGPNLKAFAAKHQPCKSQVEELRRDCKTAAIETSIEHVSLNDQHHIHFSPYSTDCLCFRSQNKESDSPPADLTNLQLNCVHSTGRLYSSLTFSRGAVSPTSCRETPINKEMREALEQEEILRHERTILKSTPMSDYAEFKAKHSNFPQGCGNVRGTHKLVSHHPVMLPNTEEELTLKARALIKCERVKVQETGEIKESARGQNQNCNLQEISTVSAEKTDTIPKAPFYHEISADNVIILEQDTFLKSPRNSMKELMVPQKCEKQREWPPETANVIILETSNLIIRSASEFSINSLSQESCSSTFQSNPFFKLKSRSSLSLVDQEIKIAKQREEELQRQRASLYAQDRSSYSTILVSPNTLDIVSLDKTEIPIRCKSSPSSPMKSSYKTAEQSKVLDMSQWSSAASRWEPGMFSNHRNKCLNAECHGTK</sequence>
<protein>
    <recommendedName>
        <fullName evidence="9">Palmdelphin</fullName>
    </recommendedName>
</protein>
<reference evidence="12 13" key="1">
    <citation type="journal article" date="2021" name="Cell">
        <title>Tracing the genetic footprints of vertebrate landing in non-teleost ray-finned fishes.</title>
        <authorList>
            <person name="Bi X."/>
            <person name="Wang K."/>
            <person name="Yang L."/>
            <person name="Pan H."/>
            <person name="Jiang H."/>
            <person name="Wei Q."/>
            <person name="Fang M."/>
            <person name="Yu H."/>
            <person name="Zhu C."/>
            <person name="Cai Y."/>
            <person name="He Y."/>
            <person name="Gan X."/>
            <person name="Zeng H."/>
            <person name="Yu D."/>
            <person name="Zhu Y."/>
            <person name="Jiang H."/>
            <person name="Qiu Q."/>
            <person name="Yang H."/>
            <person name="Zhang Y.E."/>
            <person name="Wang W."/>
            <person name="Zhu M."/>
            <person name="He S."/>
            <person name="Zhang G."/>
        </authorList>
    </citation>
    <scope>NUCLEOTIDE SEQUENCE [LARGE SCALE GENOMIC DNA]</scope>
    <source>
        <strain evidence="12">Bchr_013</strain>
    </source>
</reference>